<dbReference type="EMBL" id="KM236237">
    <property type="protein sequence ID" value="AIK68102.1"/>
    <property type="molecule type" value="Genomic_DNA"/>
</dbReference>
<dbReference type="RefSeq" id="YP_009097768.1">
    <property type="nucleotide sequence ID" value="NC_025414.1"/>
</dbReference>
<proteinExistence type="predicted"/>
<reference evidence="1 2" key="1">
    <citation type="submission" date="2014-07" db="EMBL/GenBank/DDBJ databases">
        <title>Complete Genome of Citrobacter freundii Myophage Miller.</title>
        <authorList>
            <person name="Hwang K."/>
            <person name="Luna A.J."/>
            <person name="Hernandez A.C."/>
            <person name="Everett G.F.K."/>
        </authorList>
    </citation>
    <scope>NUCLEOTIDE SEQUENCE [LARGE SCALE GENOMIC DNA]</scope>
</reference>
<accession>A0A076YJZ0</accession>
<dbReference type="GeneID" id="22113638"/>
<evidence type="ECO:0000313" key="2">
    <source>
        <dbReference type="Proteomes" id="UP000201263"/>
    </source>
</evidence>
<sequence>MMQHEIKTEIDKRIFLEKNKTVTLMHYSTKNGSSEFWRVNIDSKDQGTSIPFDSENLARAVFQSHVKF</sequence>
<gene>
    <name evidence="1" type="ORF">CPTMiller_00166</name>
</gene>
<name>A0A076YJZ0_9CAUD</name>
<evidence type="ECO:0000313" key="1">
    <source>
        <dbReference type="EMBL" id="AIK68102.1"/>
    </source>
</evidence>
<dbReference type="Proteomes" id="UP000201263">
    <property type="component" value="Segment"/>
</dbReference>
<organism evidence="1 2">
    <name type="scientific">Citrobacter phage Miller</name>
    <dbReference type="NCBI Taxonomy" id="1527524"/>
    <lineage>
        <taxon>Viruses</taxon>
        <taxon>Duplodnaviria</taxon>
        <taxon>Heunggongvirae</taxon>
        <taxon>Uroviricota</taxon>
        <taxon>Caudoviricetes</taxon>
        <taxon>Pantevenvirales</taxon>
        <taxon>Straboviridae</taxon>
        <taxon>Pseudotevenvirus</taxon>
        <taxon>Pseudotevenvirus miller</taxon>
    </lineage>
</organism>
<keyword evidence="2" id="KW-1185">Reference proteome</keyword>
<dbReference type="KEGG" id="vg:22113638"/>
<protein>
    <submittedName>
        <fullName evidence="1">Uncharacterized protein</fullName>
    </submittedName>
</protein>